<dbReference type="AlphaFoldDB" id="A0A3B1DQ71"/>
<evidence type="ECO:0000313" key="1">
    <source>
        <dbReference type="EMBL" id="VAX38218.1"/>
    </source>
</evidence>
<dbReference type="EMBL" id="UOGL01000169">
    <property type="protein sequence ID" value="VAX38218.1"/>
    <property type="molecule type" value="Genomic_DNA"/>
</dbReference>
<accession>A0A3B1DQ71</accession>
<reference evidence="1" key="1">
    <citation type="submission" date="2018-06" db="EMBL/GenBank/DDBJ databases">
        <authorList>
            <person name="Zhirakovskaya E."/>
        </authorList>
    </citation>
    <scope>NUCLEOTIDE SEQUENCE</scope>
</reference>
<gene>
    <name evidence="1" type="ORF">MNBD_PLANCTO02-3271</name>
</gene>
<sequence length="149" mass="17083">MLRIVQSSVVVVMLATLFSQSSFAAQPGYLPQQAARQATPPRPAYGVSTGPGYPHMDAPLYSSPVQYVPYQAGGTFITNQAFAPHEMLYPHKYKSMYGPFYYKVKGHYVITRKGVKVQERWYLQGTEVEVEYKDHISLFDNVNFRFFRR</sequence>
<name>A0A3B1DQ71_9ZZZZ</name>
<organism evidence="1">
    <name type="scientific">hydrothermal vent metagenome</name>
    <dbReference type="NCBI Taxonomy" id="652676"/>
    <lineage>
        <taxon>unclassified sequences</taxon>
        <taxon>metagenomes</taxon>
        <taxon>ecological metagenomes</taxon>
    </lineage>
</organism>
<proteinExistence type="predicted"/>
<protein>
    <submittedName>
        <fullName evidence="1">Uncharacterized protein</fullName>
    </submittedName>
</protein>